<keyword evidence="3" id="KW-1185">Reference proteome</keyword>
<reference evidence="2 3" key="1">
    <citation type="journal article" date="2017" name="Environ. Microbiol.">
        <title>Decay of the glycolytic pathway and adaptation to intranuclear parasitism within Enterocytozoonidae microsporidia.</title>
        <authorList>
            <person name="Wiredu Boakye D."/>
            <person name="Jaroenlak P."/>
            <person name="Prachumwat A."/>
            <person name="Williams T.A."/>
            <person name="Bateman K.S."/>
            <person name="Itsathitphaisarn O."/>
            <person name="Sritunyalucksana K."/>
            <person name="Paszkiewicz K.H."/>
            <person name="Moore K.A."/>
            <person name="Stentiford G.D."/>
            <person name="Williams B.A."/>
        </authorList>
    </citation>
    <scope>NUCLEOTIDE SEQUENCE [LARGE SCALE GENOMIC DNA]</scope>
    <source>
        <strain evidence="2 3">GB1</strain>
    </source>
</reference>
<dbReference type="CDD" id="cd22744">
    <property type="entry name" value="OTU"/>
    <property type="match status" value="1"/>
</dbReference>
<dbReference type="SUPFAM" id="SSF54001">
    <property type="entry name" value="Cysteine proteinases"/>
    <property type="match status" value="1"/>
</dbReference>
<protein>
    <recommendedName>
        <fullName evidence="1">OTU domain-containing protein</fullName>
    </recommendedName>
</protein>
<comment type="caution">
    <text evidence="2">The sequence shown here is derived from an EMBL/GenBank/DDBJ whole genome shotgun (WGS) entry which is preliminary data.</text>
</comment>
<dbReference type="VEuPathDB" id="MicrosporidiaDB:ECANGB1_730"/>
<name>A0A1Y1S7J1_9MICR</name>
<dbReference type="InterPro" id="IPR038765">
    <property type="entry name" value="Papain-like_cys_pep_sf"/>
</dbReference>
<feature type="domain" description="OTU" evidence="1">
    <location>
        <begin position="91"/>
        <end position="268"/>
    </location>
</feature>
<accession>A0A1Y1S7J1</accession>
<dbReference type="AlphaFoldDB" id="A0A1Y1S7J1"/>
<evidence type="ECO:0000313" key="3">
    <source>
        <dbReference type="Proteomes" id="UP000192639"/>
    </source>
</evidence>
<dbReference type="Gene3D" id="3.90.70.80">
    <property type="match status" value="1"/>
</dbReference>
<sequence length="274" mass="32765">MIAYVIVKIYIKKVIKYNRDKVDIEHVLDLPDAEKLFYKNKEFPPQYNKYITQQINTLSEINPKIKDKKIAIKIRENDDFKVSRDDINSMLIRKDIPADNSCGFHAFLSLFFRYLKPNGSTVFKVLFSYEYFKYCVNYKIFIYWRNKAIDVVRYNDTYESCTQREQYLLVFYIRLFVSAVLYNKQKKLIPIQKDRLFKNIFKYAVNLDEWMDQQCLGALAKGLNIKINVFDNNSNNPYTTTFDFTKNKAKISLYLILANNHWEPVEMVEDKPEE</sequence>
<evidence type="ECO:0000313" key="2">
    <source>
        <dbReference type="EMBL" id="ORD94412.1"/>
    </source>
</evidence>
<organism evidence="2 3">
    <name type="scientific">Enterospora canceri</name>
    <dbReference type="NCBI Taxonomy" id="1081671"/>
    <lineage>
        <taxon>Eukaryota</taxon>
        <taxon>Fungi</taxon>
        <taxon>Fungi incertae sedis</taxon>
        <taxon>Microsporidia</taxon>
        <taxon>Enterocytozoonidae</taxon>
        <taxon>Enterospora</taxon>
    </lineage>
</organism>
<evidence type="ECO:0000259" key="1">
    <source>
        <dbReference type="PROSITE" id="PS50802"/>
    </source>
</evidence>
<proteinExistence type="predicted"/>
<dbReference type="InterPro" id="IPR003323">
    <property type="entry name" value="OTU_dom"/>
</dbReference>
<dbReference type="Proteomes" id="UP000192639">
    <property type="component" value="Unassembled WGS sequence"/>
</dbReference>
<dbReference type="EMBL" id="LWDP01000021">
    <property type="protein sequence ID" value="ORD94412.1"/>
    <property type="molecule type" value="Genomic_DNA"/>
</dbReference>
<gene>
    <name evidence="2" type="ORF">ECANGB1_730</name>
</gene>
<dbReference type="PROSITE" id="PS50802">
    <property type="entry name" value="OTU"/>
    <property type="match status" value="1"/>
</dbReference>